<dbReference type="Proteomes" id="UP000002009">
    <property type="component" value="Chromosome 5"/>
</dbReference>
<dbReference type="Pfam" id="PF03016">
    <property type="entry name" value="Exostosin_GT47"/>
    <property type="match status" value="1"/>
</dbReference>
<name>C1E670_MICCC</name>
<dbReference type="PROSITE" id="PS00022">
    <property type="entry name" value="EGF_1"/>
    <property type="match status" value="1"/>
</dbReference>
<feature type="region of interest" description="Disordered" evidence="5">
    <location>
        <begin position="689"/>
        <end position="717"/>
    </location>
</feature>
<keyword evidence="4" id="KW-0245">EGF-like domain</keyword>
<feature type="signal peptide" evidence="6">
    <location>
        <begin position="1"/>
        <end position="25"/>
    </location>
</feature>
<feature type="chain" id="PRO_5002909013" evidence="6">
    <location>
        <begin position="26"/>
        <end position="717"/>
    </location>
</feature>
<dbReference type="InterPro" id="IPR040911">
    <property type="entry name" value="Exostosin_GT47"/>
</dbReference>
<evidence type="ECO:0000256" key="4">
    <source>
        <dbReference type="PROSITE-ProRule" id="PRU00076"/>
    </source>
</evidence>
<gene>
    <name evidence="8" type="ORF">MICPUN_50255</name>
</gene>
<protein>
    <submittedName>
        <fullName evidence="8">Glycosyltransferase family 47 protein</fullName>
    </submittedName>
</protein>
<keyword evidence="3" id="KW-0333">Golgi apparatus</keyword>
<dbReference type="InParanoid" id="C1E670"/>
<feature type="domain" description="EGF-like" evidence="7">
    <location>
        <begin position="128"/>
        <end position="161"/>
    </location>
</feature>
<dbReference type="InterPro" id="IPR002049">
    <property type="entry name" value="LE_dom"/>
</dbReference>
<dbReference type="CAZy" id="GT47">
    <property type="family name" value="Glycosyltransferase Family 47"/>
</dbReference>
<dbReference type="InterPro" id="IPR000742">
    <property type="entry name" value="EGF"/>
</dbReference>
<dbReference type="SUPFAM" id="SSF57184">
    <property type="entry name" value="Growth factor receptor domain"/>
    <property type="match status" value="1"/>
</dbReference>
<dbReference type="GO" id="GO:0016757">
    <property type="term" value="F:glycosyltransferase activity"/>
    <property type="evidence" value="ECO:0007669"/>
    <property type="project" value="InterPro"/>
</dbReference>
<comment type="similarity">
    <text evidence="2">Belongs to the glycosyltransferase 47 family.</text>
</comment>
<proteinExistence type="inferred from homology"/>
<feature type="compositionally biased region" description="Polar residues" evidence="5">
    <location>
        <begin position="708"/>
        <end position="717"/>
    </location>
</feature>
<feature type="disulfide bond" evidence="4">
    <location>
        <begin position="151"/>
        <end position="160"/>
    </location>
</feature>
<dbReference type="OMA" id="CDCPRHF"/>
<comment type="caution">
    <text evidence="4">Lacks conserved residue(s) required for the propagation of feature annotation.</text>
</comment>
<evidence type="ECO:0000256" key="5">
    <source>
        <dbReference type="SAM" id="MobiDB-lite"/>
    </source>
</evidence>
<dbReference type="GO" id="GO:0000139">
    <property type="term" value="C:Golgi membrane"/>
    <property type="evidence" value="ECO:0007669"/>
    <property type="project" value="UniProtKB-SubCell"/>
</dbReference>
<evidence type="ECO:0000256" key="2">
    <source>
        <dbReference type="ARBA" id="ARBA00010271"/>
    </source>
</evidence>
<evidence type="ECO:0000313" key="9">
    <source>
        <dbReference type="Proteomes" id="UP000002009"/>
    </source>
</evidence>
<dbReference type="OrthoDB" id="1924787at2759"/>
<dbReference type="Gene3D" id="2.10.25.10">
    <property type="entry name" value="Laminin"/>
    <property type="match status" value="1"/>
</dbReference>
<evidence type="ECO:0000256" key="3">
    <source>
        <dbReference type="ARBA" id="ARBA00023034"/>
    </source>
</evidence>
<dbReference type="AlphaFoldDB" id="C1E670"/>
<dbReference type="InterPro" id="IPR004263">
    <property type="entry name" value="Exostosin"/>
</dbReference>
<dbReference type="InterPro" id="IPR009030">
    <property type="entry name" value="Growth_fac_rcpt_cys_sf"/>
</dbReference>
<evidence type="ECO:0000256" key="1">
    <source>
        <dbReference type="ARBA" id="ARBA00004323"/>
    </source>
</evidence>
<dbReference type="eggNOG" id="KOG1021">
    <property type="taxonomic scope" value="Eukaryota"/>
</dbReference>
<reference evidence="8 9" key="1">
    <citation type="journal article" date="2009" name="Science">
        <title>Green evolution and dynamic adaptations revealed by genomes of the marine picoeukaryotes Micromonas.</title>
        <authorList>
            <person name="Worden A.Z."/>
            <person name="Lee J.H."/>
            <person name="Mock T."/>
            <person name="Rouze P."/>
            <person name="Simmons M.P."/>
            <person name="Aerts A.L."/>
            <person name="Allen A.E."/>
            <person name="Cuvelier M.L."/>
            <person name="Derelle E."/>
            <person name="Everett M.V."/>
            <person name="Foulon E."/>
            <person name="Grimwood J."/>
            <person name="Gundlach H."/>
            <person name="Henrissat B."/>
            <person name="Napoli C."/>
            <person name="McDonald S.M."/>
            <person name="Parker M.S."/>
            <person name="Rombauts S."/>
            <person name="Salamov A."/>
            <person name="Von Dassow P."/>
            <person name="Badger J.H."/>
            <person name="Coutinho P.M."/>
            <person name="Demir E."/>
            <person name="Dubchak I."/>
            <person name="Gentemann C."/>
            <person name="Eikrem W."/>
            <person name="Gready J.E."/>
            <person name="John U."/>
            <person name="Lanier W."/>
            <person name="Lindquist E.A."/>
            <person name="Lucas S."/>
            <person name="Mayer K.F."/>
            <person name="Moreau H."/>
            <person name="Not F."/>
            <person name="Otillar R."/>
            <person name="Panaud O."/>
            <person name="Pangilinan J."/>
            <person name="Paulsen I."/>
            <person name="Piegu B."/>
            <person name="Poliakov A."/>
            <person name="Robbens S."/>
            <person name="Schmutz J."/>
            <person name="Toulza E."/>
            <person name="Wyss T."/>
            <person name="Zelensky A."/>
            <person name="Zhou K."/>
            <person name="Armbrust E.V."/>
            <person name="Bhattacharya D."/>
            <person name="Goodenough U.W."/>
            <person name="Van de Peer Y."/>
            <person name="Grigoriev I.V."/>
        </authorList>
    </citation>
    <scope>NUCLEOTIDE SEQUENCE [LARGE SCALE GENOMIC DNA]</scope>
    <source>
        <strain evidence="9">RCC299 / NOUM17</strain>
    </source>
</reference>
<dbReference type="KEGG" id="mis:MICPUN_50255"/>
<keyword evidence="6" id="KW-0732">Signal</keyword>
<dbReference type="PROSITE" id="PS50026">
    <property type="entry name" value="EGF_3"/>
    <property type="match status" value="1"/>
</dbReference>
<dbReference type="EMBL" id="CP001326">
    <property type="protein sequence ID" value="ACO63376.1"/>
    <property type="molecule type" value="Genomic_DNA"/>
</dbReference>
<evidence type="ECO:0000256" key="6">
    <source>
        <dbReference type="SAM" id="SignalP"/>
    </source>
</evidence>
<dbReference type="RefSeq" id="XP_002502118.1">
    <property type="nucleotide sequence ID" value="XM_002502072.1"/>
</dbReference>
<feature type="disulfide bond" evidence="4">
    <location>
        <begin position="132"/>
        <end position="142"/>
    </location>
</feature>
<dbReference type="GeneID" id="8243787"/>
<evidence type="ECO:0000313" key="8">
    <source>
        <dbReference type="EMBL" id="ACO63376.1"/>
    </source>
</evidence>
<organism evidence="8 9">
    <name type="scientific">Micromonas commoda (strain RCC299 / NOUM17 / CCMP2709)</name>
    <name type="common">Picoplanktonic green alga</name>
    <dbReference type="NCBI Taxonomy" id="296587"/>
    <lineage>
        <taxon>Eukaryota</taxon>
        <taxon>Viridiplantae</taxon>
        <taxon>Chlorophyta</taxon>
        <taxon>Mamiellophyceae</taxon>
        <taxon>Mamiellales</taxon>
        <taxon>Mamiellaceae</taxon>
        <taxon>Micromonas</taxon>
    </lineage>
</organism>
<keyword evidence="4" id="KW-1015">Disulfide bond</keyword>
<keyword evidence="9" id="KW-1185">Reference proteome</keyword>
<comment type="subcellular location">
    <subcellularLocation>
        <location evidence="1">Golgi apparatus membrane</location>
        <topology evidence="1">Single-pass type II membrane protein</topology>
    </subcellularLocation>
</comment>
<dbReference type="PROSITE" id="PS51257">
    <property type="entry name" value="PROKAR_LIPOPROTEIN"/>
    <property type="match status" value="1"/>
</dbReference>
<sequence length="717" mass="78985">MALRRRGVVPLLAVLLACAARETWAGNAVGSAIARLRGETGSGVVEETFSWDDVPSKISTDGSGRRHRESAIDPPVENRAVENPGECVFDPPAPGGHGWLSQRGMCPGVGGNCTPTGGLALSGSPPSLPSNCSKECYNIGTCNQELGRCDCPRGTEGESCESGLKAPRRKGAGDCLNQCNNRGRCDSGFCKCDAGFFAADCSTYLDLDGKPRLIDDEWEGRVRPPPRIYIYPLPPKFNGHVDLRLTDRPLEQMIYERLLSSHHRVANPEDADLFFLPIPTRAAFRGGLDNVGGWPGVNDFFHEAIEYVDNTWEWSKKHEWRNTIMVFTGDWGPCEWFSEKYSKKENDPDYEAFWKKRRRINEVIANAIVLTHWGLTIADDLYLGGGPCFDPAKDVLIPPVNPHFGLGPFDPDGWKAPMGTRRIEFDVGLRGSDVPFGSERAMTEQDEPRRWLLFFAGAWVDKPAYADRRAIAEAMAGREQEGIHVVQHAGQFYEKNYASSTFCIAPTGSGWGRRMNLATQSGCIPVIVQDNIAAPYDDVLPYDEFSVRVAKADIPKIPDIVKAITPEKLDRMRQQLACAARALQWSSILGSDFGEGGENDAFALLMLTLQHRLVTHVKPEGWEKLWAPNVPIKDACDIPKALSCLNQTQPICKRPCSKQLRRSGRDKIVEMHGSYFPPGGALCTKDDTPSKEVGEEVGEEGLTVTLGPSTVSNTCES</sequence>
<keyword evidence="8" id="KW-0808">Transferase</keyword>
<dbReference type="PANTHER" id="PTHR11062">
    <property type="entry name" value="EXOSTOSIN HEPARAN SULFATE GLYCOSYLTRANSFERASE -RELATED"/>
    <property type="match status" value="1"/>
</dbReference>
<dbReference type="CDD" id="cd00055">
    <property type="entry name" value="EGF_Lam"/>
    <property type="match status" value="1"/>
</dbReference>
<dbReference type="PANTHER" id="PTHR11062:SF281">
    <property type="entry name" value="EXOSTOSIN-LIKE 2"/>
    <property type="match status" value="1"/>
</dbReference>
<evidence type="ECO:0000259" key="7">
    <source>
        <dbReference type="PROSITE" id="PS50026"/>
    </source>
</evidence>
<accession>C1E670</accession>